<dbReference type="Gene3D" id="2.60.120.920">
    <property type="match status" value="6"/>
</dbReference>
<dbReference type="CDD" id="cd12887">
    <property type="entry name" value="SPRY_NHR_like"/>
    <property type="match status" value="6"/>
</dbReference>
<dbReference type="PANTHER" id="PTHR12429">
    <property type="entry name" value="NEURALIZED"/>
    <property type="match status" value="1"/>
</dbReference>
<feature type="domain" description="NHR" evidence="1">
    <location>
        <begin position="948"/>
        <end position="1112"/>
    </location>
</feature>
<dbReference type="STRING" id="48709.A0A1D2NKJ4"/>
<feature type="domain" description="NHR" evidence="1">
    <location>
        <begin position="739"/>
        <end position="906"/>
    </location>
</feature>
<sequence>AERKRAETDFNEGVVFSESKLKTNTIFQVRLDRKVGFWSGGIQLGVTIVDPNELPPETVPQSATELRYGTWLMASKTILKDGEMLMENYGYDLENLQEGDTVGLMRTNQGALVYFIQGVSQGVAVPFVPEDVYVVINLYGKCAKVSVVDVQPYEQCSNTVEFVVHRETETETSTVETTNDYLPVQSMDNNSSRDKLRFHTKCGPLIRIDMLVHKWSGSIEFGLITHNPEEFNYGVDFPATLTVLRNGSVIMSGNGILHDGKATNSPYIGLNLDQLQEGDRLGVMKKSNGDVVYFVNGESQGVAASGMISQQVWGAVNLYGMCSRVTIVDRNDHEEYNLRLNLKKPQNFSSIHTVASMLQLSTMEEHAIDREASQDFNHGVVLTNRKVKSNEMFEVRLDKMVKKWAGSIEIGVTTHRPTSLEYPCTMTNLRSGTWMMTGNGIMHNGQSVIDEYGQSLDRLKVGDRVGVLRKENGDLHFYVNGVDQGIASSDVPEAVYGVIDLYGQAAQATIISHDNNYGDNCCNHDIDRGSTVCFGVVSTPSGDAVTVSGDLKFHSLHGKNARISNNGVTASRPNARGEFNAAIVVSNRPLRDNELFEVIIEKMVDRWSGNIESGVTTIRPENLLFPNTMTDIDHDTIMLSGSSIMSGGNTITTRYACNLDCLTVGSRVGMMRKSDNTLHFFINGEDMGVAANDVPQNIYAVVDLYGQCAQVSITRVGDASMVSSQVVESLISLPINDTAHRFSVCGGKHIVLKNNNLHASRQRHFNNALVFSSTTLEADELFEVRITEISAKWAGSLIIGVTALSIADDFPASRIPNRINGLNADTWFVKGCSVFKNQQLLKQNYCVNLNRLCLGDRVGIRIGQDTCLRLTVNGEDMGVAAFNLPKKLHAVLELYGSTTAVTITSSVKSIVASPGDSTPATGIAGSDSAHSLIDDSTHARANSSSHISLTSMVFGRHALNIDLSNGDMVARRSSGYQGIVFSSQPMLKGQVIQIQVDKLNPKWTSSIIVGVTEVCPDKLPNIPASSLSLKNGSWIVASDSLYENGVRVKDGFCYNLDNIQVGEVLSILLDLQGNVHLICNGTSAIIRTNVTAKIWLIVDLYGETEQVTLFTGEDCPKPASNINLIVNGNLDTSFCSDKGILSGDSSQCEYFQACQRFKSSLCLPESYFVPTLTEIPTCFCSKCMQIRGDEVVKEQGDPMEKHTAPRNWVRFPLNINFDVNNSSCDQSMMTGLMSNSTSSLSNVLTTWHVAFYGLPIYHVRQVMDYGQLRYPDVYSAMDEAKDEKVGTTELIFSPLIQYASLDDFASPKRGYFDSKTKQRLSVKTIFELLVQPGSYRTSPPSYPVQNLNHHEADKFDINHIEWSTKEQGATHVAALLLCLEGFTLE</sequence>
<gene>
    <name evidence="2" type="ORF">Ocin01_01170</name>
</gene>
<feature type="domain" description="NHR" evidence="1">
    <location>
        <begin position="1"/>
        <end position="150"/>
    </location>
</feature>
<dbReference type="OrthoDB" id="49113at2759"/>
<reference evidence="2 3" key="1">
    <citation type="journal article" date="2016" name="Genome Biol. Evol.">
        <title>Gene Family Evolution Reflects Adaptation to Soil Environmental Stressors in the Genome of the Collembolan Orchesella cincta.</title>
        <authorList>
            <person name="Faddeeva-Vakhrusheva A."/>
            <person name="Derks M.F."/>
            <person name="Anvar S.Y."/>
            <person name="Agamennone V."/>
            <person name="Suring W."/>
            <person name="Smit S."/>
            <person name="van Straalen N.M."/>
            <person name="Roelofs D."/>
        </authorList>
    </citation>
    <scope>NUCLEOTIDE SEQUENCE [LARGE SCALE GENOMIC DNA]</scope>
    <source>
        <tissue evidence="2">Mixed pool</tissue>
    </source>
</reference>
<name>A0A1D2NKJ4_ORCCI</name>
<dbReference type="FunFam" id="2.60.120.920:FF:000001">
    <property type="entry name" value="neuralized-like protein 4 isoform X1"/>
    <property type="match status" value="3"/>
</dbReference>
<dbReference type="InterPro" id="IPR013320">
    <property type="entry name" value="ConA-like_dom_sf"/>
</dbReference>
<evidence type="ECO:0000259" key="1">
    <source>
        <dbReference type="PROSITE" id="PS51065"/>
    </source>
</evidence>
<feature type="domain" description="NHR" evidence="1">
    <location>
        <begin position="550"/>
        <end position="716"/>
    </location>
</feature>
<dbReference type="Proteomes" id="UP000094527">
    <property type="component" value="Unassembled WGS sequence"/>
</dbReference>
<dbReference type="InterPro" id="IPR006573">
    <property type="entry name" value="NHR_dom"/>
</dbReference>
<dbReference type="InterPro" id="IPR043136">
    <property type="entry name" value="B30.2/SPRY_sf"/>
</dbReference>
<organism evidence="2 3">
    <name type="scientific">Orchesella cincta</name>
    <name type="common">Springtail</name>
    <name type="synonym">Podura cincta</name>
    <dbReference type="NCBI Taxonomy" id="48709"/>
    <lineage>
        <taxon>Eukaryota</taxon>
        <taxon>Metazoa</taxon>
        <taxon>Ecdysozoa</taxon>
        <taxon>Arthropoda</taxon>
        <taxon>Hexapoda</taxon>
        <taxon>Collembola</taxon>
        <taxon>Entomobryomorpha</taxon>
        <taxon>Entomobryoidea</taxon>
        <taxon>Orchesellidae</taxon>
        <taxon>Orchesellinae</taxon>
        <taxon>Orchesella</taxon>
    </lineage>
</organism>
<evidence type="ECO:0000313" key="2">
    <source>
        <dbReference type="EMBL" id="ODN05476.1"/>
    </source>
</evidence>
<dbReference type="PANTHER" id="PTHR12429:SF14">
    <property type="entry name" value="NEURALIZED-LIKE PROTEIN 4"/>
    <property type="match status" value="1"/>
</dbReference>
<dbReference type="FunFam" id="2.60.120.920:FF:000014">
    <property type="entry name" value="neuralized-like protein 4 isoform X2"/>
    <property type="match status" value="1"/>
</dbReference>
<dbReference type="Pfam" id="PF07177">
    <property type="entry name" value="Neuralized"/>
    <property type="match status" value="6"/>
</dbReference>
<dbReference type="OMA" id="VMTHRSL"/>
<dbReference type="SMART" id="SM00588">
    <property type="entry name" value="NEUZ"/>
    <property type="match status" value="5"/>
</dbReference>
<dbReference type="PROSITE" id="PS51065">
    <property type="entry name" value="NHR"/>
    <property type="match status" value="6"/>
</dbReference>
<feature type="non-terminal residue" evidence="2">
    <location>
        <position position="1"/>
    </location>
</feature>
<proteinExistence type="predicted"/>
<keyword evidence="3" id="KW-1185">Reference proteome</keyword>
<dbReference type="EMBL" id="LJIJ01000022">
    <property type="protein sequence ID" value="ODN05476.1"/>
    <property type="molecule type" value="Genomic_DNA"/>
</dbReference>
<evidence type="ECO:0000313" key="3">
    <source>
        <dbReference type="Proteomes" id="UP000094527"/>
    </source>
</evidence>
<dbReference type="SUPFAM" id="SSF49899">
    <property type="entry name" value="Concanavalin A-like lectins/glucanases"/>
    <property type="match status" value="1"/>
</dbReference>
<comment type="caution">
    <text evidence="2">The sequence shown here is derived from an EMBL/GenBank/DDBJ whole genome shotgun (WGS) entry which is preliminary data.</text>
</comment>
<accession>A0A1D2NKJ4</accession>
<feature type="domain" description="NHR" evidence="1">
    <location>
        <begin position="345"/>
        <end position="513"/>
    </location>
</feature>
<protein>
    <submittedName>
        <fullName evidence="2">Neuralized-like protein 4</fullName>
    </submittedName>
</protein>
<feature type="domain" description="NHR" evidence="1">
    <location>
        <begin position="159"/>
        <end position="330"/>
    </location>
</feature>
<dbReference type="InterPro" id="IPR037962">
    <property type="entry name" value="Neuralized"/>
</dbReference>